<dbReference type="InterPro" id="IPR002220">
    <property type="entry name" value="DapA-like"/>
</dbReference>
<evidence type="ECO:0000256" key="5">
    <source>
        <dbReference type="PIRSR" id="PIRSR001365-1"/>
    </source>
</evidence>
<comment type="caution">
    <text evidence="7">The sequence shown here is derived from an EMBL/GenBank/DDBJ whole genome shotgun (WGS) entry which is preliminary data.</text>
</comment>
<comment type="similarity">
    <text evidence="1 4">Belongs to the DapA family.</text>
</comment>
<dbReference type="PANTHER" id="PTHR12128:SF66">
    <property type="entry name" value="4-HYDROXY-2-OXOGLUTARATE ALDOLASE, MITOCHONDRIAL"/>
    <property type="match status" value="1"/>
</dbReference>
<dbReference type="OrthoDB" id="3175637at2"/>
<dbReference type="InterPro" id="IPR013785">
    <property type="entry name" value="Aldolase_TIM"/>
</dbReference>
<organism evidence="7 8">
    <name type="scientific">Corynebacterium tapiri</name>
    <dbReference type="NCBI Taxonomy" id="1448266"/>
    <lineage>
        <taxon>Bacteria</taxon>
        <taxon>Bacillati</taxon>
        <taxon>Actinomycetota</taxon>
        <taxon>Actinomycetes</taxon>
        <taxon>Mycobacteriales</taxon>
        <taxon>Corynebacteriaceae</taxon>
        <taxon>Corynebacterium</taxon>
    </lineage>
</organism>
<proteinExistence type="inferred from homology"/>
<sequence>MSAPIRGVVPPVTVPLLDDRSLDLVSYQRQIDRLIDAGVDGLFILGSTGEVAFSTVERRREIIAASVDAIAGRVPCLVGVVDTQTDRVIEHIKTAEEFDIAGVVATAPFYALGGIPQIEQHFRLLRAATELPIYAYDIPVCVHTKLPVDLLISLALDGVLQGVKDSSGDDVAFRYLSLANRRAGKPLSLLTGHEVCVDAAYMAGADGCVPGLGNVDPDAYVRQWRAYQEGDWETVRTEQDRLAELMRVAMVARSATGFGAGVGGFKTALACMGIFATNQMPEPVSRLQGEDVQRVEDILAELGMV</sequence>
<protein>
    <submittedName>
        <fullName evidence="7">Dihydrodipicolinate synthase family protein</fullName>
    </submittedName>
</protein>
<keyword evidence="2 4" id="KW-0456">Lyase</keyword>
<name>A0A5C4U206_9CORY</name>
<dbReference type="PIRSF" id="PIRSF001365">
    <property type="entry name" value="DHDPS"/>
    <property type="match status" value="1"/>
</dbReference>
<gene>
    <name evidence="7" type="ORF">FHE74_08550</name>
</gene>
<keyword evidence="3" id="KW-0704">Schiff base</keyword>
<dbReference type="Proteomes" id="UP000312032">
    <property type="component" value="Unassembled WGS sequence"/>
</dbReference>
<evidence type="ECO:0000256" key="6">
    <source>
        <dbReference type="PIRSR" id="PIRSR001365-2"/>
    </source>
</evidence>
<dbReference type="RefSeq" id="WP_139466093.1">
    <property type="nucleotide sequence ID" value="NZ_VDHJ01000011.1"/>
</dbReference>
<dbReference type="Pfam" id="PF00701">
    <property type="entry name" value="DHDPS"/>
    <property type="match status" value="1"/>
</dbReference>
<dbReference type="SUPFAM" id="SSF51569">
    <property type="entry name" value="Aldolase"/>
    <property type="match status" value="1"/>
</dbReference>
<dbReference type="SMART" id="SM01130">
    <property type="entry name" value="DHDPS"/>
    <property type="match status" value="1"/>
</dbReference>
<evidence type="ECO:0000256" key="1">
    <source>
        <dbReference type="ARBA" id="ARBA00007592"/>
    </source>
</evidence>
<dbReference type="Gene3D" id="3.20.20.70">
    <property type="entry name" value="Aldolase class I"/>
    <property type="match status" value="1"/>
</dbReference>
<reference evidence="7 8" key="1">
    <citation type="submission" date="2019-06" db="EMBL/GenBank/DDBJ databases">
        <authorList>
            <person name="Li J."/>
        </authorList>
    </citation>
    <scope>NUCLEOTIDE SEQUENCE [LARGE SCALE GENOMIC DNA]</scope>
    <source>
        <strain evidence="7 8">LMG 28165</strain>
    </source>
</reference>
<feature type="binding site" evidence="6">
    <location>
        <position position="209"/>
    </location>
    <ligand>
        <name>pyruvate</name>
        <dbReference type="ChEBI" id="CHEBI:15361"/>
    </ligand>
</feature>
<evidence type="ECO:0000256" key="2">
    <source>
        <dbReference type="ARBA" id="ARBA00023239"/>
    </source>
</evidence>
<dbReference type="PANTHER" id="PTHR12128">
    <property type="entry name" value="DIHYDRODIPICOLINATE SYNTHASE"/>
    <property type="match status" value="1"/>
</dbReference>
<dbReference type="CDD" id="cd00408">
    <property type="entry name" value="DHDPS-like"/>
    <property type="match status" value="1"/>
</dbReference>
<dbReference type="PRINTS" id="PR00146">
    <property type="entry name" value="DHPICSNTHASE"/>
</dbReference>
<keyword evidence="8" id="KW-1185">Reference proteome</keyword>
<evidence type="ECO:0000256" key="4">
    <source>
        <dbReference type="PIRNR" id="PIRNR001365"/>
    </source>
</evidence>
<feature type="active site" description="Schiff-base intermediate with substrate" evidence="5">
    <location>
        <position position="164"/>
    </location>
</feature>
<evidence type="ECO:0000256" key="3">
    <source>
        <dbReference type="ARBA" id="ARBA00023270"/>
    </source>
</evidence>
<dbReference type="EMBL" id="VDHJ01000011">
    <property type="protein sequence ID" value="TNL96070.1"/>
    <property type="molecule type" value="Genomic_DNA"/>
</dbReference>
<accession>A0A5C4U206</accession>
<feature type="binding site" evidence="6">
    <location>
        <position position="48"/>
    </location>
    <ligand>
        <name>pyruvate</name>
        <dbReference type="ChEBI" id="CHEBI:15361"/>
    </ligand>
</feature>
<dbReference type="AlphaFoldDB" id="A0A5C4U206"/>
<evidence type="ECO:0000313" key="8">
    <source>
        <dbReference type="Proteomes" id="UP000312032"/>
    </source>
</evidence>
<dbReference type="InterPro" id="IPR020625">
    <property type="entry name" value="Schiff_base-form_aldolases_AS"/>
</dbReference>
<dbReference type="GO" id="GO:0008840">
    <property type="term" value="F:4-hydroxy-tetrahydrodipicolinate synthase activity"/>
    <property type="evidence" value="ECO:0007669"/>
    <property type="project" value="TreeGrafter"/>
</dbReference>
<evidence type="ECO:0000313" key="7">
    <source>
        <dbReference type="EMBL" id="TNL96070.1"/>
    </source>
</evidence>
<feature type="active site" description="Proton donor/acceptor" evidence="5">
    <location>
        <position position="136"/>
    </location>
</feature>
<dbReference type="GO" id="GO:0044281">
    <property type="term" value="P:small molecule metabolic process"/>
    <property type="evidence" value="ECO:0007669"/>
    <property type="project" value="UniProtKB-ARBA"/>
</dbReference>
<dbReference type="PROSITE" id="PS00666">
    <property type="entry name" value="DHDPS_2"/>
    <property type="match status" value="1"/>
</dbReference>